<evidence type="ECO:0000313" key="3">
    <source>
        <dbReference type="Proteomes" id="UP000633418"/>
    </source>
</evidence>
<dbReference type="KEGG" id="pxn:HU772_015375"/>
<dbReference type="EMBL" id="CP077095">
    <property type="protein sequence ID" value="QXI36733.1"/>
    <property type="molecule type" value="Genomic_DNA"/>
</dbReference>
<dbReference type="RefSeq" id="WP_186659661.1">
    <property type="nucleotide sequence ID" value="NZ_CP077095.1"/>
</dbReference>
<name>A0A9E6PTC6_9PSED</name>
<protein>
    <recommendedName>
        <fullName evidence="4">Sel1 repeat family protein</fullName>
    </recommendedName>
</protein>
<evidence type="ECO:0000256" key="1">
    <source>
        <dbReference type="SAM" id="SignalP"/>
    </source>
</evidence>
<gene>
    <name evidence="2" type="ORF">HU772_015375</name>
</gene>
<keyword evidence="1" id="KW-0732">Signal</keyword>
<proteinExistence type="predicted"/>
<feature type="chain" id="PRO_5038958221" description="Sel1 repeat family protein" evidence="1">
    <location>
        <begin position="20"/>
        <end position="234"/>
    </location>
</feature>
<organism evidence="2 3">
    <name type="scientific">Pseudomonas xantholysinigenes</name>
    <dbReference type="NCBI Taxonomy" id="2745490"/>
    <lineage>
        <taxon>Bacteria</taxon>
        <taxon>Pseudomonadati</taxon>
        <taxon>Pseudomonadota</taxon>
        <taxon>Gammaproteobacteria</taxon>
        <taxon>Pseudomonadales</taxon>
        <taxon>Pseudomonadaceae</taxon>
        <taxon>Pseudomonas</taxon>
    </lineage>
</organism>
<keyword evidence="3" id="KW-1185">Reference proteome</keyword>
<evidence type="ECO:0000313" key="2">
    <source>
        <dbReference type="EMBL" id="QXI36733.1"/>
    </source>
</evidence>
<dbReference type="Proteomes" id="UP000633418">
    <property type="component" value="Chromosome"/>
</dbReference>
<dbReference type="AlphaFoldDB" id="A0A9E6PTC6"/>
<evidence type="ECO:0008006" key="4">
    <source>
        <dbReference type="Google" id="ProtNLM"/>
    </source>
</evidence>
<reference evidence="2 3" key="1">
    <citation type="journal article" date="2020" name="Microorganisms">
        <title>Reliable Identification of Environmental Pseudomonas Isolates Using the rpoD Gene.</title>
        <authorList>
            <consortium name="The Broad Institute Genome Sequencing Platform"/>
            <person name="Girard L."/>
            <person name="Lood C."/>
            <person name="Rokni-Zadeh H."/>
            <person name="van Noort V."/>
            <person name="Lavigne R."/>
            <person name="De Mot R."/>
        </authorList>
    </citation>
    <scope>NUCLEOTIDE SEQUENCE [LARGE SCALE GENOMIC DNA]</scope>
    <source>
        <strain evidence="2 3">RW9S1A</strain>
    </source>
</reference>
<sequence length="234" mass="25865">MKRSLAALFTLMLSTQVLGAYQPPGNSETDYRQAVARLDAIEPQMMRMIQQLAEGASAQDLEPRLSQLRGEWTPALAQLQRAVDAGHAVAQYRMALYLFVYQPDAAVLDDPAQCTLLASSLEQGFAPAALRIANQCMGYVDGPAYAPALSKALADFSQFTGYYPQPAVTLECVKQDPKDIQLQWGTAPSYQAELYRLLGYAAERNSPARREFWQKAVDLNGCPAIARRMDRLRG</sequence>
<reference evidence="2 3" key="2">
    <citation type="journal article" date="2021" name="Microorganisms">
        <title>The Ever-Expanding Pseudomonas Genus: Description of 43 New Species and Partition of the Pseudomonas putida Group.</title>
        <authorList>
            <person name="Girard L."/>
            <person name="Lood C."/>
            <person name="Hofte M."/>
            <person name="Vandamme P."/>
            <person name="Rokni-Zadeh H."/>
            <person name="van Noort V."/>
            <person name="Lavigne R."/>
            <person name="De Mot R."/>
        </authorList>
    </citation>
    <scope>NUCLEOTIDE SEQUENCE [LARGE SCALE GENOMIC DNA]</scope>
    <source>
        <strain evidence="2 3">RW9S1A</strain>
    </source>
</reference>
<feature type="signal peptide" evidence="1">
    <location>
        <begin position="1"/>
        <end position="19"/>
    </location>
</feature>
<accession>A0A9E6PTC6</accession>